<accession>A0AAD6Z963</accession>
<keyword evidence="3" id="KW-1185">Reference proteome</keyword>
<organism evidence="2 3">
    <name type="scientific">Mycena albidolilacea</name>
    <dbReference type="NCBI Taxonomy" id="1033008"/>
    <lineage>
        <taxon>Eukaryota</taxon>
        <taxon>Fungi</taxon>
        <taxon>Dikarya</taxon>
        <taxon>Basidiomycota</taxon>
        <taxon>Agaricomycotina</taxon>
        <taxon>Agaricomycetes</taxon>
        <taxon>Agaricomycetidae</taxon>
        <taxon>Agaricales</taxon>
        <taxon>Marasmiineae</taxon>
        <taxon>Mycenaceae</taxon>
        <taxon>Mycena</taxon>
    </lineage>
</organism>
<gene>
    <name evidence="2" type="ORF">DFH08DRAFT_822034</name>
</gene>
<sequence>MSGSKQPHLLAVPAHAAPHTTSGDDSEAQRTTWVDKAVRSICCQHGGRRAGPRAQREGGTRVAGCRLSQQAGVKLKDVESELAQVNAGGDPCRGVNHAHCPPHIPVVTCVTCLGHTFSLPTSTAPFHVIVWLPSLDGLSTPPWRSRPEEQWPHEDRHWSSRGRIGTHPLDQKTKRYRVASHSVWGLKYLAWAMEYGRARRGERVMPGATPRAAGACYRPHPRANVADCAAPL</sequence>
<evidence type="ECO:0000313" key="3">
    <source>
        <dbReference type="Proteomes" id="UP001218218"/>
    </source>
</evidence>
<feature type="region of interest" description="Disordered" evidence="1">
    <location>
        <begin position="1"/>
        <end position="29"/>
    </location>
</feature>
<name>A0AAD6Z963_9AGAR</name>
<evidence type="ECO:0000256" key="1">
    <source>
        <dbReference type="SAM" id="MobiDB-lite"/>
    </source>
</evidence>
<feature type="region of interest" description="Disordered" evidence="1">
    <location>
        <begin position="146"/>
        <end position="166"/>
    </location>
</feature>
<feature type="compositionally biased region" description="Low complexity" evidence="1">
    <location>
        <begin position="7"/>
        <end position="19"/>
    </location>
</feature>
<proteinExistence type="predicted"/>
<reference evidence="2" key="1">
    <citation type="submission" date="2023-03" db="EMBL/GenBank/DDBJ databases">
        <title>Massive genome expansion in bonnet fungi (Mycena s.s.) driven by repeated elements and novel gene families across ecological guilds.</title>
        <authorList>
            <consortium name="Lawrence Berkeley National Laboratory"/>
            <person name="Harder C.B."/>
            <person name="Miyauchi S."/>
            <person name="Viragh M."/>
            <person name="Kuo A."/>
            <person name="Thoen E."/>
            <person name="Andreopoulos B."/>
            <person name="Lu D."/>
            <person name="Skrede I."/>
            <person name="Drula E."/>
            <person name="Henrissat B."/>
            <person name="Morin E."/>
            <person name="Kohler A."/>
            <person name="Barry K."/>
            <person name="LaButti K."/>
            <person name="Morin E."/>
            <person name="Salamov A."/>
            <person name="Lipzen A."/>
            <person name="Mereny Z."/>
            <person name="Hegedus B."/>
            <person name="Baldrian P."/>
            <person name="Stursova M."/>
            <person name="Weitz H."/>
            <person name="Taylor A."/>
            <person name="Grigoriev I.V."/>
            <person name="Nagy L.G."/>
            <person name="Martin F."/>
            <person name="Kauserud H."/>
        </authorList>
    </citation>
    <scope>NUCLEOTIDE SEQUENCE</scope>
    <source>
        <strain evidence="2">CBHHK002</strain>
    </source>
</reference>
<feature type="compositionally biased region" description="Basic and acidic residues" evidence="1">
    <location>
        <begin position="146"/>
        <end position="158"/>
    </location>
</feature>
<dbReference type="AlphaFoldDB" id="A0AAD6Z963"/>
<dbReference type="EMBL" id="JARIHO010000071">
    <property type="protein sequence ID" value="KAJ7312595.1"/>
    <property type="molecule type" value="Genomic_DNA"/>
</dbReference>
<dbReference type="Proteomes" id="UP001218218">
    <property type="component" value="Unassembled WGS sequence"/>
</dbReference>
<protein>
    <submittedName>
        <fullName evidence="2">Uncharacterized protein</fullName>
    </submittedName>
</protein>
<evidence type="ECO:0000313" key="2">
    <source>
        <dbReference type="EMBL" id="KAJ7312595.1"/>
    </source>
</evidence>
<comment type="caution">
    <text evidence="2">The sequence shown here is derived from an EMBL/GenBank/DDBJ whole genome shotgun (WGS) entry which is preliminary data.</text>
</comment>